<sequence length="74" mass="8156">MWHRGPPWYGLLPFCGAAATSFCATTVRDILFDIITRSEKTGIKVDAIVTDMGPANKAILKLCMEDRMSPALIQ</sequence>
<protein>
    <submittedName>
        <fullName evidence="1">Putative secreted protein</fullName>
    </submittedName>
</protein>
<organism evidence="1">
    <name type="scientific">Ixodes ricinus</name>
    <name type="common">Common tick</name>
    <name type="synonym">Acarus ricinus</name>
    <dbReference type="NCBI Taxonomy" id="34613"/>
    <lineage>
        <taxon>Eukaryota</taxon>
        <taxon>Metazoa</taxon>
        <taxon>Ecdysozoa</taxon>
        <taxon>Arthropoda</taxon>
        <taxon>Chelicerata</taxon>
        <taxon>Arachnida</taxon>
        <taxon>Acari</taxon>
        <taxon>Parasitiformes</taxon>
        <taxon>Ixodida</taxon>
        <taxon>Ixodoidea</taxon>
        <taxon>Ixodidae</taxon>
        <taxon>Ixodinae</taxon>
        <taxon>Ixodes</taxon>
    </lineage>
</organism>
<accession>A0A6B0TTL5</accession>
<dbReference type="AlphaFoldDB" id="A0A6B0TTL5"/>
<proteinExistence type="predicted"/>
<evidence type="ECO:0000313" key="1">
    <source>
        <dbReference type="EMBL" id="MXU83319.1"/>
    </source>
</evidence>
<name>A0A6B0TTL5_IXORI</name>
<reference evidence="1" key="1">
    <citation type="submission" date="2019-12" db="EMBL/GenBank/DDBJ databases">
        <title>An insight into the sialome of adult female Ixodes ricinus ticks feeding for 6 days.</title>
        <authorList>
            <person name="Perner J."/>
            <person name="Ribeiro J.M.C."/>
        </authorList>
    </citation>
    <scope>NUCLEOTIDE SEQUENCE</scope>
    <source>
        <strain evidence="1">Semi-engorged</strain>
        <tissue evidence="1">Salivary glands</tissue>
    </source>
</reference>
<dbReference type="EMBL" id="GIFC01001236">
    <property type="protein sequence ID" value="MXU83319.1"/>
    <property type="molecule type" value="Transcribed_RNA"/>
</dbReference>